<dbReference type="SUPFAM" id="SSF48452">
    <property type="entry name" value="TPR-like"/>
    <property type="match status" value="1"/>
</dbReference>
<keyword evidence="2" id="KW-0802">TPR repeat</keyword>
<dbReference type="GO" id="GO:0016560">
    <property type="term" value="P:protein import into peroxisome matrix, docking"/>
    <property type="evidence" value="ECO:0007669"/>
    <property type="project" value="TreeGrafter"/>
</dbReference>
<dbReference type="AlphaFoldDB" id="A0A821M479"/>
<proteinExistence type="predicted"/>
<evidence type="ECO:0000256" key="2">
    <source>
        <dbReference type="ARBA" id="ARBA00022803"/>
    </source>
</evidence>
<feature type="non-terminal residue" evidence="3">
    <location>
        <position position="1"/>
    </location>
</feature>
<gene>
    <name evidence="3" type="ORF">UJA718_LOCUS39494</name>
    <name evidence="4" type="ORF">UJA718_LOCUS48116</name>
</gene>
<protein>
    <recommendedName>
        <fullName evidence="6">Tetratricopeptide repeat protein</fullName>
    </recommendedName>
</protein>
<dbReference type="GO" id="GO:0005778">
    <property type="term" value="C:peroxisomal membrane"/>
    <property type="evidence" value="ECO:0007669"/>
    <property type="project" value="TreeGrafter"/>
</dbReference>
<dbReference type="PROSITE" id="PS50293">
    <property type="entry name" value="TPR_REGION"/>
    <property type="match status" value="1"/>
</dbReference>
<dbReference type="GO" id="GO:0005829">
    <property type="term" value="C:cytosol"/>
    <property type="evidence" value="ECO:0007669"/>
    <property type="project" value="TreeGrafter"/>
</dbReference>
<dbReference type="Gene3D" id="1.25.40.10">
    <property type="entry name" value="Tetratricopeptide repeat domain"/>
    <property type="match status" value="1"/>
</dbReference>
<dbReference type="EMBL" id="CAJOBP010041935">
    <property type="protein sequence ID" value="CAF4762166.1"/>
    <property type="molecule type" value="Genomic_DNA"/>
</dbReference>
<evidence type="ECO:0000313" key="4">
    <source>
        <dbReference type="EMBL" id="CAF4958519.1"/>
    </source>
</evidence>
<dbReference type="Proteomes" id="UP000663873">
    <property type="component" value="Unassembled WGS sequence"/>
</dbReference>
<dbReference type="GO" id="GO:0005052">
    <property type="term" value="F:peroxisome matrix targeting signal-1 binding"/>
    <property type="evidence" value="ECO:0007669"/>
    <property type="project" value="TreeGrafter"/>
</dbReference>
<dbReference type="PANTHER" id="PTHR10130">
    <property type="entry name" value="PEROXISOMAL TARGETING SIGNAL 1 RECEPTOR PEX5"/>
    <property type="match status" value="1"/>
</dbReference>
<evidence type="ECO:0000313" key="3">
    <source>
        <dbReference type="EMBL" id="CAF4762166.1"/>
    </source>
</evidence>
<dbReference type="EMBL" id="CAJOBP010094676">
    <property type="protein sequence ID" value="CAF4958519.1"/>
    <property type="molecule type" value="Genomic_DNA"/>
</dbReference>
<dbReference type="InterPro" id="IPR011990">
    <property type="entry name" value="TPR-like_helical_dom_sf"/>
</dbReference>
<evidence type="ECO:0000256" key="1">
    <source>
        <dbReference type="ARBA" id="ARBA00022737"/>
    </source>
</evidence>
<dbReference type="PANTHER" id="PTHR10130:SF0">
    <property type="entry name" value="GH08708P"/>
    <property type="match status" value="1"/>
</dbReference>
<keyword evidence="5" id="KW-1185">Reference proteome</keyword>
<evidence type="ECO:0008006" key="6">
    <source>
        <dbReference type="Google" id="ProtNLM"/>
    </source>
</evidence>
<name>A0A821M479_9BILA</name>
<evidence type="ECO:0000313" key="5">
    <source>
        <dbReference type="Proteomes" id="UP000663873"/>
    </source>
</evidence>
<reference evidence="3" key="1">
    <citation type="submission" date="2021-02" db="EMBL/GenBank/DDBJ databases">
        <authorList>
            <person name="Nowell W R."/>
        </authorList>
    </citation>
    <scope>NUCLEOTIDE SEQUENCE</scope>
</reference>
<dbReference type="InterPro" id="IPR024111">
    <property type="entry name" value="PEX5/PEX5L"/>
</dbReference>
<accession>A0A821M479</accession>
<organism evidence="3 5">
    <name type="scientific">Rotaria socialis</name>
    <dbReference type="NCBI Taxonomy" id="392032"/>
    <lineage>
        <taxon>Eukaryota</taxon>
        <taxon>Metazoa</taxon>
        <taxon>Spiralia</taxon>
        <taxon>Gnathifera</taxon>
        <taxon>Rotifera</taxon>
        <taxon>Eurotatoria</taxon>
        <taxon>Bdelloidea</taxon>
        <taxon>Philodinida</taxon>
        <taxon>Philodinidae</taxon>
        <taxon>Rotaria</taxon>
    </lineage>
</organism>
<keyword evidence="1" id="KW-0677">Repeat</keyword>
<sequence length="57" mass="6285">MAFEELQELFLQAISLSNNPNDIDSDLQVCLGVLFHLPGDYDKAAECFNTAVLAKPD</sequence>
<comment type="caution">
    <text evidence="3">The sequence shown here is derived from an EMBL/GenBank/DDBJ whole genome shotgun (WGS) entry which is preliminary data.</text>
</comment>